<evidence type="ECO:0000313" key="6">
    <source>
        <dbReference type="EMBL" id="KZT51805.1"/>
    </source>
</evidence>
<dbReference type="GO" id="GO:0006364">
    <property type="term" value="P:rRNA processing"/>
    <property type="evidence" value="ECO:0007669"/>
    <property type="project" value="InterPro"/>
</dbReference>
<evidence type="ECO:0000256" key="4">
    <source>
        <dbReference type="PROSITE-ProRule" id="PRU00221"/>
    </source>
</evidence>
<dbReference type="PROSITE" id="PS00678">
    <property type="entry name" value="WD_REPEATS_1"/>
    <property type="match status" value="2"/>
</dbReference>
<keyword evidence="1" id="KW-0597">Phosphoprotein</keyword>
<feature type="compositionally biased region" description="Basic residues" evidence="5">
    <location>
        <begin position="274"/>
        <end position="283"/>
    </location>
</feature>
<keyword evidence="7" id="KW-1185">Reference proteome</keyword>
<dbReference type="InterPro" id="IPR036322">
    <property type="entry name" value="WD40_repeat_dom_sf"/>
</dbReference>
<dbReference type="InterPro" id="IPR001680">
    <property type="entry name" value="WD40_rpt"/>
</dbReference>
<dbReference type="InterPro" id="IPR020472">
    <property type="entry name" value="WD40_PAC1"/>
</dbReference>
<dbReference type="STRING" id="1353952.A0A165D0I8"/>
<dbReference type="FunCoup" id="A0A165D0I8">
    <property type="interactions" value="860"/>
</dbReference>
<dbReference type="PROSITE" id="PS50294">
    <property type="entry name" value="WD_REPEATS_REGION"/>
    <property type="match status" value="2"/>
</dbReference>
<dbReference type="SMART" id="SM00320">
    <property type="entry name" value="WD40"/>
    <property type="match status" value="4"/>
</dbReference>
<evidence type="ECO:0000256" key="2">
    <source>
        <dbReference type="ARBA" id="ARBA00022574"/>
    </source>
</evidence>
<dbReference type="Pfam" id="PF00400">
    <property type="entry name" value="WD40"/>
    <property type="match status" value="3"/>
</dbReference>
<sequence length="554" mass="61105">MASLISATTWVARGIARRQPTKYKLDEAELERVSKLARIDIEDARRELEKASKEIEKWDAEKGTNGEIEGDDDAWEDEPTDAEAGEADDSKMDVDEPPTKSSDPNDLSIYNLDSYDQESQSVAAGPFSNIKGLAYYRDNEDDPYITLKEDPEEDEREELEVLPSDNLLVVAKTEDEIPQLEVYVYEETTDSLYVHHDIMLPSFPLCLEWLDFPVASSSSSSDSSQNRGNFVAVGTMEPEIEIWDLDTFDSLYPAALLGRPDKTAAHVPTPVGTGKKKKKKMKSRAASSEHHVDAVLSLSWNRTHRQLLASASADKTVKLWDLSRPSTDPAIRSLEVHKDKVQAVEWNQLEPTVILTGSYDRTVRIFDSRAPAAGVGAIVGADVEALRWDPWDANRFYVSLENGIVLNFDARTLPSDLSEPSPAQFTLSAHDGAVSALDVNPHIRGCLATGGTDKMIKVWNINEPEQGQREISMVTSRELGVGKVFSVSWSPDDPLTLAAAGSKAKLQLWEVGTNAGVRKAFGQKLRDAGKQLREKEGGGIVGVESDDEESDGEE</sequence>
<dbReference type="Gene3D" id="2.130.10.10">
    <property type="entry name" value="YVTN repeat-like/Quinoprotein amine dehydrogenase"/>
    <property type="match status" value="2"/>
</dbReference>
<dbReference type="InterPro" id="IPR044285">
    <property type="entry name" value="PWP1"/>
</dbReference>
<organism evidence="6 7">
    <name type="scientific">Calocera cornea HHB12733</name>
    <dbReference type="NCBI Taxonomy" id="1353952"/>
    <lineage>
        <taxon>Eukaryota</taxon>
        <taxon>Fungi</taxon>
        <taxon>Dikarya</taxon>
        <taxon>Basidiomycota</taxon>
        <taxon>Agaricomycotina</taxon>
        <taxon>Dacrymycetes</taxon>
        <taxon>Dacrymycetales</taxon>
        <taxon>Dacrymycetaceae</taxon>
        <taxon>Calocera</taxon>
    </lineage>
</organism>
<accession>A0A165D0I8</accession>
<dbReference type="OrthoDB" id="270624at2759"/>
<reference evidence="6 7" key="1">
    <citation type="journal article" date="2016" name="Mol. Biol. Evol.">
        <title>Comparative Genomics of Early-Diverging Mushroom-Forming Fungi Provides Insights into the Origins of Lignocellulose Decay Capabilities.</title>
        <authorList>
            <person name="Nagy L.G."/>
            <person name="Riley R."/>
            <person name="Tritt A."/>
            <person name="Adam C."/>
            <person name="Daum C."/>
            <person name="Floudas D."/>
            <person name="Sun H."/>
            <person name="Yadav J.S."/>
            <person name="Pangilinan J."/>
            <person name="Larsson K.H."/>
            <person name="Matsuura K."/>
            <person name="Barry K."/>
            <person name="Labutti K."/>
            <person name="Kuo R."/>
            <person name="Ohm R.A."/>
            <person name="Bhattacharya S.S."/>
            <person name="Shirouzu T."/>
            <person name="Yoshinaga Y."/>
            <person name="Martin F.M."/>
            <person name="Grigoriev I.V."/>
            <person name="Hibbett D.S."/>
        </authorList>
    </citation>
    <scope>NUCLEOTIDE SEQUENCE [LARGE SCALE GENOMIC DNA]</scope>
    <source>
        <strain evidence="6 7">HHB12733</strain>
    </source>
</reference>
<proteinExistence type="predicted"/>
<feature type="compositionally biased region" description="Basic and acidic residues" evidence="5">
    <location>
        <begin position="88"/>
        <end position="98"/>
    </location>
</feature>
<dbReference type="Proteomes" id="UP000076842">
    <property type="component" value="Unassembled WGS sequence"/>
</dbReference>
<feature type="repeat" description="WD" evidence="4">
    <location>
        <begin position="427"/>
        <end position="469"/>
    </location>
</feature>
<feature type="compositionally biased region" description="Acidic residues" evidence="5">
    <location>
        <begin position="544"/>
        <end position="554"/>
    </location>
</feature>
<dbReference type="PRINTS" id="PR00320">
    <property type="entry name" value="GPROTEINBRPT"/>
</dbReference>
<feature type="compositionally biased region" description="Basic and acidic residues" evidence="5">
    <location>
        <begin position="51"/>
        <end position="64"/>
    </location>
</feature>
<name>A0A165D0I8_9BASI</name>
<protein>
    <submittedName>
        <fullName evidence="6">WD40 repeat-like protein</fullName>
    </submittedName>
</protein>
<feature type="region of interest" description="Disordered" evidence="5">
    <location>
        <begin position="532"/>
        <end position="554"/>
    </location>
</feature>
<evidence type="ECO:0000256" key="5">
    <source>
        <dbReference type="SAM" id="MobiDB-lite"/>
    </source>
</evidence>
<evidence type="ECO:0000313" key="7">
    <source>
        <dbReference type="Proteomes" id="UP000076842"/>
    </source>
</evidence>
<dbReference type="GO" id="GO:0005634">
    <property type="term" value="C:nucleus"/>
    <property type="evidence" value="ECO:0007669"/>
    <property type="project" value="TreeGrafter"/>
</dbReference>
<feature type="repeat" description="WD" evidence="4">
    <location>
        <begin position="288"/>
        <end position="323"/>
    </location>
</feature>
<dbReference type="InterPro" id="IPR019775">
    <property type="entry name" value="WD40_repeat_CS"/>
</dbReference>
<dbReference type="InterPro" id="IPR015943">
    <property type="entry name" value="WD40/YVTN_repeat-like_dom_sf"/>
</dbReference>
<dbReference type="PROSITE" id="PS50082">
    <property type="entry name" value="WD_REPEATS_2"/>
    <property type="match status" value="3"/>
</dbReference>
<dbReference type="PANTHER" id="PTHR14091:SF0">
    <property type="entry name" value="PERIODIC TRYPTOPHAN PROTEIN 1 HOMOLOG"/>
    <property type="match status" value="1"/>
</dbReference>
<feature type="compositionally biased region" description="Acidic residues" evidence="5">
    <location>
        <begin position="68"/>
        <end position="87"/>
    </location>
</feature>
<evidence type="ECO:0000256" key="1">
    <source>
        <dbReference type="ARBA" id="ARBA00022553"/>
    </source>
</evidence>
<feature type="region of interest" description="Disordered" evidence="5">
    <location>
        <begin position="263"/>
        <end position="284"/>
    </location>
</feature>
<dbReference type="EMBL" id="KV424090">
    <property type="protein sequence ID" value="KZT51805.1"/>
    <property type="molecule type" value="Genomic_DNA"/>
</dbReference>
<gene>
    <name evidence="6" type="ORF">CALCODRAFT_503095</name>
</gene>
<dbReference type="InParanoid" id="A0A165D0I8"/>
<dbReference type="SUPFAM" id="SSF50978">
    <property type="entry name" value="WD40 repeat-like"/>
    <property type="match status" value="1"/>
</dbReference>
<evidence type="ECO:0000256" key="3">
    <source>
        <dbReference type="ARBA" id="ARBA00022737"/>
    </source>
</evidence>
<keyword evidence="2 4" id="KW-0853">WD repeat</keyword>
<dbReference type="PANTHER" id="PTHR14091">
    <property type="entry name" value="PERIODIC TRYPTOPHAN PROTEIN 1"/>
    <property type="match status" value="1"/>
</dbReference>
<keyword evidence="3" id="KW-0677">Repeat</keyword>
<feature type="repeat" description="WD" evidence="4">
    <location>
        <begin position="334"/>
        <end position="367"/>
    </location>
</feature>
<feature type="region of interest" description="Disordered" evidence="5">
    <location>
        <begin position="51"/>
        <end position="110"/>
    </location>
</feature>
<dbReference type="AlphaFoldDB" id="A0A165D0I8"/>